<dbReference type="OrthoDB" id="253404at2"/>
<sequence length="469" mass="50459">MLAFKHTNSMHAPVRRGITLIEVMMSTMVVSLGILGLASLIPLGTHLTNRGTEADRVAIVGERALHELIIRGGLNPSRWFIPGDNDPTGTPGPNEISLSSARLPVRQPYMIDPMFFGGTYGTDVSRTKFPYSTTLALGSGNTFYETNNKSMQMWRISLNTTPGSSVAMSLPQAKLGFQSDDDLAAERPSDGELPAFQTFFNRPAGAVAGGPNVYGDIKRQAKGDYAWMVMLVPEAYDQSRVSYLPAANPNVSPNSPNESDPMQPPINTEDFSGLGRANLLGATLNDVATDEYTAHVLVTKKRAGGIPQGAIPATINAASSKELKTSERIVEVASFIGSGGYSTGEVQLQCAATSREDAEDITLKLANGDWICLARRLPRTAGMMYPRGNNFPRGDIYQWYRVVMVDEVIDSTGSATGTVGPFTRRVTISGPDWASLGGALDPTHAIIVDGVVGVYTKRVRLESQSPWSP</sequence>
<dbReference type="EMBL" id="PUHY01000015">
    <property type="protein sequence ID" value="PQO29680.1"/>
    <property type="molecule type" value="Genomic_DNA"/>
</dbReference>
<protein>
    <submittedName>
        <fullName evidence="2">Uncharacterized protein</fullName>
    </submittedName>
</protein>
<keyword evidence="1" id="KW-1133">Transmembrane helix</keyword>
<evidence type="ECO:0000313" key="2">
    <source>
        <dbReference type="EMBL" id="PQO29680.1"/>
    </source>
</evidence>
<keyword evidence="1" id="KW-0472">Membrane</keyword>
<gene>
    <name evidence="2" type="ORF">C5Y83_26895</name>
</gene>
<dbReference type="RefSeq" id="WP_105332874.1">
    <property type="nucleotide sequence ID" value="NZ_PUHY01000015.1"/>
</dbReference>
<evidence type="ECO:0000256" key="1">
    <source>
        <dbReference type="SAM" id="Phobius"/>
    </source>
</evidence>
<dbReference type="AlphaFoldDB" id="A0A2S8FC32"/>
<keyword evidence="1" id="KW-0812">Transmembrane</keyword>
<reference evidence="2 3" key="1">
    <citation type="submission" date="2018-02" db="EMBL/GenBank/DDBJ databases">
        <title>Comparative genomes isolates from brazilian mangrove.</title>
        <authorList>
            <person name="Araujo J.E."/>
            <person name="Taketani R.G."/>
            <person name="Silva M.C.P."/>
            <person name="Loureco M.V."/>
            <person name="Andreote F.D."/>
        </authorList>
    </citation>
    <scope>NUCLEOTIDE SEQUENCE [LARGE SCALE GENOMIC DNA]</scope>
    <source>
        <strain evidence="2 3">Hex-1 MGV</strain>
    </source>
</reference>
<dbReference type="Proteomes" id="UP000238322">
    <property type="component" value="Unassembled WGS sequence"/>
</dbReference>
<organism evidence="2 3">
    <name type="scientific">Blastopirellula marina</name>
    <dbReference type="NCBI Taxonomy" id="124"/>
    <lineage>
        <taxon>Bacteria</taxon>
        <taxon>Pseudomonadati</taxon>
        <taxon>Planctomycetota</taxon>
        <taxon>Planctomycetia</taxon>
        <taxon>Pirellulales</taxon>
        <taxon>Pirellulaceae</taxon>
        <taxon>Blastopirellula</taxon>
    </lineage>
</organism>
<name>A0A2S8FC32_9BACT</name>
<proteinExistence type="predicted"/>
<evidence type="ECO:0000313" key="3">
    <source>
        <dbReference type="Proteomes" id="UP000238322"/>
    </source>
</evidence>
<comment type="caution">
    <text evidence="2">The sequence shown here is derived from an EMBL/GenBank/DDBJ whole genome shotgun (WGS) entry which is preliminary data.</text>
</comment>
<feature type="transmembrane region" description="Helical" evidence="1">
    <location>
        <begin position="20"/>
        <end position="41"/>
    </location>
</feature>
<accession>A0A2S8FC32</accession>